<dbReference type="KEGG" id="pspc:Strain318_001667"/>
<name>A0AA49K0L1_9BACT</name>
<evidence type="ECO:0000313" key="2">
    <source>
        <dbReference type="EMBL" id="WKW15290.1"/>
    </source>
</evidence>
<dbReference type="SUPFAM" id="SSF50494">
    <property type="entry name" value="Trypsin-like serine proteases"/>
    <property type="match status" value="1"/>
</dbReference>
<accession>A0AA49K0L1</accession>
<dbReference type="InterPro" id="IPR043504">
    <property type="entry name" value="Peptidase_S1_PA_chymotrypsin"/>
</dbReference>
<evidence type="ECO:0000313" key="3">
    <source>
        <dbReference type="Proteomes" id="UP001229955"/>
    </source>
</evidence>
<dbReference type="EMBL" id="CP130612">
    <property type="protein sequence ID" value="WKW12383.1"/>
    <property type="molecule type" value="Genomic_DNA"/>
</dbReference>
<gene>
    <name evidence="1" type="ORF">Strain138_001668</name>
    <name evidence="2" type="ORF">Strain318_001667</name>
</gene>
<protein>
    <recommendedName>
        <fullName evidence="4">Serine protease</fullName>
    </recommendedName>
</protein>
<keyword evidence="3" id="KW-1185">Reference proteome</keyword>
<proteinExistence type="predicted"/>
<accession>A0AA49JUY9</accession>
<evidence type="ECO:0008006" key="4">
    <source>
        <dbReference type="Google" id="ProtNLM"/>
    </source>
</evidence>
<sequence length="411" mass="43446">MYFDGSGVPVVLLKNSQAASEARGRISELLLRGANGNAARVAQVAGQMASLRVEHARFDFRELYDWYKDMVMPAAFAVSGVVMTDIDERRNRIVVGVRDGASLGRARASMAALGLPRDAYDVAEYDVAGLEMPASTQNAEDCDPMTAIIECPEPPSGASGDTTSLRATRRPIIGGLQIQYSEGFSAFNCSLGYNIVHRDAVGTLSANRYFVTNSHCGAIGQMTGMSMGQSTAFENVSNELADPPFFSAGTDAMCPPGRLCRYSDASLFQYYSPTLGAHGRVAFPNLGQLNVGLQREVVAGGDPVVGMVVHRIGRTTGRSVGTVDQACANFVVYDEGFDTGRMFLCQSRATYASASGDSGGPVVEVLSDGTLVARGIHWRGNGGFSPMNAVLAELRAVTGGGLGPTIHDATP</sequence>
<reference evidence="2" key="1">
    <citation type="submission" date="2023-07" db="EMBL/GenBank/DDBJ databases">
        <authorList>
            <person name="Haufschild T."/>
            <person name="Kallscheuer N."/>
            <person name="Hammer J."/>
            <person name="Kohn T."/>
            <person name="Kabuu M."/>
            <person name="Jogler M."/>
            <person name="Wohfarth N."/>
            <person name="Heuer A."/>
            <person name="Rohde M."/>
            <person name="van Teeseling M.C.F."/>
            <person name="Jogler C."/>
        </authorList>
    </citation>
    <scope>NUCLEOTIDE SEQUENCE</scope>
    <source>
        <strain evidence="1">Strain 138</strain>
        <strain evidence="2">Strain 318</strain>
    </source>
</reference>
<dbReference type="Gene3D" id="2.40.10.10">
    <property type="entry name" value="Trypsin-like serine proteases"/>
    <property type="match status" value="2"/>
</dbReference>
<dbReference type="Proteomes" id="UP001229955">
    <property type="component" value="Chromosome"/>
</dbReference>
<dbReference type="InterPro" id="IPR009003">
    <property type="entry name" value="Peptidase_S1_PA"/>
</dbReference>
<dbReference type="PROSITE" id="PS00135">
    <property type="entry name" value="TRYPSIN_SER"/>
    <property type="match status" value="1"/>
</dbReference>
<dbReference type="InterPro" id="IPR033116">
    <property type="entry name" value="TRYPSIN_SER"/>
</dbReference>
<dbReference type="AlphaFoldDB" id="A0AA49K0L1"/>
<dbReference type="RefSeq" id="WP_367885259.1">
    <property type="nucleotide sequence ID" value="NZ_CP130612.1"/>
</dbReference>
<evidence type="ECO:0000313" key="1">
    <source>
        <dbReference type="EMBL" id="WKW12383.1"/>
    </source>
</evidence>
<organism evidence="2 3">
    <name type="scientific">Pseudogemmatithrix spongiicola</name>
    <dbReference type="NCBI Taxonomy" id="3062599"/>
    <lineage>
        <taxon>Bacteria</taxon>
        <taxon>Pseudomonadati</taxon>
        <taxon>Gemmatimonadota</taxon>
        <taxon>Gemmatimonadia</taxon>
        <taxon>Gemmatimonadales</taxon>
        <taxon>Gemmatimonadaceae</taxon>
        <taxon>Pseudogemmatithrix</taxon>
    </lineage>
</organism>
<dbReference type="EMBL" id="CP130613">
    <property type="protein sequence ID" value="WKW15290.1"/>
    <property type="molecule type" value="Genomic_DNA"/>
</dbReference>